<organism evidence="1 2">
    <name type="scientific">Nocardioides salarius</name>
    <dbReference type="NCBI Taxonomy" id="374513"/>
    <lineage>
        <taxon>Bacteria</taxon>
        <taxon>Bacillati</taxon>
        <taxon>Actinomycetota</taxon>
        <taxon>Actinomycetes</taxon>
        <taxon>Propionibacteriales</taxon>
        <taxon>Nocardioidaceae</taxon>
        <taxon>Nocardioides</taxon>
    </lineage>
</organism>
<dbReference type="InterPro" id="IPR006311">
    <property type="entry name" value="TAT_signal"/>
</dbReference>
<dbReference type="EMBL" id="JAFBBZ010000001">
    <property type="protein sequence ID" value="MBM7507618.1"/>
    <property type="molecule type" value="Genomic_DNA"/>
</dbReference>
<keyword evidence="1" id="KW-0675">Receptor</keyword>
<dbReference type="SUPFAM" id="SSF53850">
    <property type="entry name" value="Periplasmic binding protein-like II"/>
    <property type="match status" value="1"/>
</dbReference>
<dbReference type="RefSeq" id="WP_204797168.1">
    <property type="nucleotide sequence ID" value="NZ_JACDTV010000017.1"/>
</dbReference>
<dbReference type="Gene3D" id="3.40.190.10">
    <property type="entry name" value="Periplasmic binding protein-like II"/>
    <property type="match status" value="2"/>
</dbReference>
<dbReference type="Pfam" id="PF16868">
    <property type="entry name" value="NMT1_3"/>
    <property type="match status" value="1"/>
</dbReference>
<name>A0ABS2M8V4_9ACTN</name>
<reference evidence="1 2" key="1">
    <citation type="submission" date="2021-01" db="EMBL/GenBank/DDBJ databases">
        <title>Sequencing the genomes of 1000 actinobacteria strains.</title>
        <authorList>
            <person name="Klenk H.-P."/>
        </authorList>
    </citation>
    <scope>NUCLEOTIDE SEQUENCE [LARGE SCALE GENOMIC DNA]</scope>
    <source>
        <strain evidence="1 2">DSM 18239</strain>
    </source>
</reference>
<protein>
    <submittedName>
        <fullName evidence="1">TRAP transporter TAXI family solute receptor</fullName>
    </submittedName>
</protein>
<sequence>MNPVGRRALLAGLGAGAVGLALPGCAADVRRLRLAAGDDGGIYAAFGALLAPRLEARVDGLAVEVAVTAGSVDNLRRLADGDAEIGLALADSVGAGSGDPAEGVVALARTYENYLQLLVPADSPVRDVAGLRGRSVVLGAAGSGAAVSGGVLLEAAGLQTGGRGGGGRGAGVVDVRNAGLAASLASLDDGSVDAVLWSGGIPTPAIAGLDATRPLRMLDLGAWAEPMAEVSGYPYRARRAPDVAYAGTVTSTIGVPNLLLARANLADDLAGAVVETLARDAAALVPDSARGVQYLAPPSMIQTGSVPLHPGAVAAYRRLHG</sequence>
<evidence type="ECO:0000313" key="1">
    <source>
        <dbReference type="EMBL" id="MBM7507618.1"/>
    </source>
</evidence>
<dbReference type="NCBIfam" id="TIGR02122">
    <property type="entry name" value="TRAP_TAXI"/>
    <property type="match status" value="1"/>
</dbReference>
<dbReference type="PANTHER" id="PTHR42941:SF1">
    <property type="entry name" value="SLL1037 PROTEIN"/>
    <property type="match status" value="1"/>
</dbReference>
<dbReference type="InterPro" id="IPR011852">
    <property type="entry name" value="TRAP_TAXI"/>
</dbReference>
<gene>
    <name evidence="1" type="ORF">JOE61_001432</name>
</gene>
<dbReference type="Proteomes" id="UP000732378">
    <property type="component" value="Unassembled WGS sequence"/>
</dbReference>
<comment type="caution">
    <text evidence="1">The sequence shown here is derived from an EMBL/GenBank/DDBJ whole genome shotgun (WGS) entry which is preliminary data.</text>
</comment>
<evidence type="ECO:0000313" key="2">
    <source>
        <dbReference type="Proteomes" id="UP000732378"/>
    </source>
</evidence>
<dbReference type="PROSITE" id="PS51318">
    <property type="entry name" value="TAT"/>
    <property type="match status" value="1"/>
</dbReference>
<proteinExistence type="predicted"/>
<accession>A0ABS2M8V4</accession>
<keyword evidence="2" id="KW-1185">Reference proteome</keyword>
<dbReference type="PANTHER" id="PTHR42941">
    <property type="entry name" value="SLL1037 PROTEIN"/>
    <property type="match status" value="1"/>
</dbReference>